<dbReference type="OrthoDB" id="10418749at2759"/>
<feature type="compositionally biased region" description="Polar residues" evidence="1">
    <location>
        <begin position="29"/>
        <end position="44"/>
    </location>
</feature>
<evidence type="ECO:0000313" key="2">
    <source>
        <dbReference type="EMBL" id="CAC5388412.1"/>
    </source>
</evidence>
<reference evidence="2 3" key="1">
    <citation type="submission" date="2020-06" db="EMBL/GenBank/DDBJ databases">
        <authorList>
            <person name="Li R."/>
            <person name="Bekaert M."/>
        </authorList>
    </citation>
    <scope>NUCLEOTIDE SEQUENCE [LARGE SCALE GENOMIC DNA]</scope>
    <source>
        <strain evidence="3">wild</strain>
    </source>
</reference>
<feature type="compositionally biased region" description="Polar residues" evidence="1">
    <location>
        <begin position="52"/>
        <end position="97"/>
    </location>
</feature>
<keyword evidence="3" id="KW-1185">Reference proteome</keyword>
<gene>
    <name evidence="2" type="ORF">MCOR_23676</name>
</gene>
<evidence type="ECO:0000256" key="1">
    <source>
        <dbReference type="SAM" id="MobiDB-lite"/>
    </source>
</evidence>
<evidence type="ECO:0000313" key="3">
    <source>
        <dbReference type="Proteomes" id="UP000507470"/>
    </source>
</evidence>
<accession>A0A6J8BXL4</accession>
<proteinExistence type="predicted"/>
<protein>
    <submittedName>
        <fullName evidence="2">Uncharacterized protein</fullName>
    </submittedName>
</protein>
<feature type="region of interest" description="Disordered" evidence="1">
    <location>
        <begin position="225"/>
        <end position="255"/>
    </location>
</feature>
<dbReference type="AlphaFoldDB" id="A0A6J8BXL4"/>
<sequence length="268" mass="30750">MPSSQNLDDDRQTRSLQFGVGNSPRPAANSYTPLSSAPRDTTTHPPFRPLLSTIQILESRSTPMSTHNRQDSTRNIQPSFSSENAAMHSSNGTQQTRPKVKKNEVARKKLPIFDGKDDYEGFIIPFNRAARRNERTEEEKLDRQHNEKNEEFAEEVKRLVSRAYSTSSIELQEELAAEHFSKGHKNPKIAYEAFNRQPKTVSSAIDVVVQLQHNNRATLGRNVDYNTRQRSRRVTRKDENDEEDNSNDQYGEMETVRQMAISFQKPDN</sequence>
<dbReference type="Proteomes" id="UP000507470">
    <property type="component" value="Unassembled WGS sequence"/>
</dbReference>
<dbReference type="EMBL" id="CACVKT020004160">
    <property type="protein sequence ID" value="CAC5388412.1"/>
    <property type="molecule type" value="Genomic_DNA"/>
</dbReference>
<organism evidence="2 3">
    <name type="scientific">Mytilus coruscus</name>
    <name type="common">Sea mussel</name>
    <dbReference type="NCBI Taxonomy" id="42192"/>
    <lineage>
        <taxon>Eukaryota</taxon>
        <taxon>Metazoa</taxon>
        <taxon>Spiralia</taxon>
        <taxon>Lophotrochozoa</taxon>
        <taxon>Mollusca</taxon>
        <taxon>Bivalvia</taxon>
        <taxon>Autobranchia</taxon>
        <taxon>Pteriomorphia</taxon>
        <taxon>Mytilida</taxon>
        <taxon>Mytiloidea</taxon>
        <taxon>Mytilidae</taxon>
        <taxon>Mytilinae</taxon>
        <taxon>Mytilus</taxon>
    </lineage>
</organism>
<name>A0A6J8BXL4_MYTCO</name>
<feature type="region of interest" description="Disordered" evidence="1">
    <location>
        <begin position="1"/>
        <end position="107"/>
    </location>
</feature>
<feature type="region of interest" description="Disordered" evidence="1">
    <location>
        <begin position="133"/>
        <end position="152"/>
    </location>
</feature>